<organism evidence="2 3">
    <name type="scientific">Kroppenstedtia pulmonis</name>
    <dbReference type="NCBI Taxonomy" id="1380685"/>
    <lineage>
        <taxon>Bacteria</taxon>
        <taxon>Bacillati</taxon>
        <taxon>Bacillota</taxon>
        <taxon>Bacilli</taxon>
        <taxon>Bacillales</taxon>
        <taxon>Thermoactinomycetaceae</taxon>
        <taxon>Kroppenstedtia</taxon>
    </lineage>
</organism>
<dbReference type="InterPro" id="IPR005149">
    <property type="entry name" value="Tscrpt_reg_PadR_N"/>
</dbReference>
<proteinExistence type="predicted"/>
<dbReference type="InterPro" id="IPR036388">
    <property type="entry name" value="WH-like_DNA-bd_sf"/>
</dbReference>
<dbReference type="Gene3D" id="1.10.10.10">
    <property type="entry name" value="Winged helix-like DNA-binding domain superfamily/Winged helix DNA-binding domain"/>
    <property type="match status" value="1"/>
</dbReference>
<dbReference type="RefSeq" id="WP_173223736.1">
    <property type="nucleotide sequence ID" value="NZ_CP048104.1"/>
</dbReference>
<dbReference type="Pfam" id="PF03551">
    <property type="entry name" value="PadR"/>
    <property type="match status" value="1"/>
</dbReference>
<accession>A0A7D4CH39</accession>
<dbReference type="Proteomes" id="UP000503088">
    <property type="component" value="Chromosome"/>
</dbReference>
<gene>
    <name evidence="2" type="ORF">GXN76_12725</name>
</gene>
<reference evidence="2 3" key="1">
    <citation type="submission" date="2020-01" db="EMBL/GenBank/DDBJ databases">
        <authorList>
            <person name="Gulvik C.A."/>
            <person name="Batra D.G."/>
        </authorList>
    </citation>
    <scope>NUCLEOTIDE SEQUENCE [LARGE SCALE GENOMIC DNA]</scope>
    <source>
        <strain evidence="2 3">W9323</strain>
    </source>
</reference>
<keyword evidence="3" id="KW-1185">Reference proteome</keyword>
<feature type="domain" description="Transcription regulator PadR N-terminal" evidence="1">
    <location>
        <begin position="7"/>
        <end position="81"/>
    </location>
</feature>
<dbReference type="EMBL" id="CP048104">
    <property type="protein sequence ID" value="QKG85254.1"/>
    <property type="molecule type" value="Genomic_DNA"/>
</dbReference>
<sequence length="213" mass="25053">MSVKHILLGILSWRPSSGYDIKLEVEVQGRQMGWGSISYGSIYPQLKKLEEKGLIQAQYTEKSGRKTTIYDLTGKGWTELSNWLAQPPSYPTTRDELYMKLSFWETAMPEDRHTLIQHLELRRQESLALLEHFQQWINNDRSAISEMGKIAMEYDQARLRLDIEWSDRIIEQLKQPAQPPHQDPNRLFEKARHRRKCALQQDGYKKRNGDQPQ</sequence>
<protein>
    <submittedName>
        <fullName evidence="2">PadR family transcriptional regulator</fullName>
    </submittedName>
</protein>
<evidence type="ECO:0000313" key="2">
    <source>
        <dbReference type="EMBL" id="QKG85254.1"/>
    </source>
</evidence>
<dbReference type="PANTHER" id="PTHR43252">
    <property type="entry name" value="TRANSCRIPTIONAL REGULATOR YQJI"/>
    <property type="match status" value="1"/>
</dbReference>
<dbReference type="InterPro" id="IPR036390">
    <property type="entry name" value="WH_DNA-bd_sf"/>
</dbReference>
<dbReference type="AlphaFoldDB" id="A0A7D4CH39"/>
<dbReference type="SUPFAM" id="SSF46785">
    <property type="entry name" value="Winged helix' DNA-binding domain"/>
    <property type="match status" value="1"/>
</dbReference>
<name>A0A7D4CH39_9BACL</name>
<dbReference type="KEGG" id="kpul:GXN76_12725"/>
<dbReference type="PANTHER" id="PTHR43252:SF2">
    <property type="entry name" value="TRANSCRIPTION REGULATOR, PADR-LIKE FAMILY"/>
    <property type="match status" value="1"/>
</dbReference>
<evidence type="ECO:0000259" key="1">
    <source>
        <dbReference type="Pfam" id="PF03551"/>
    </source>
</evidence>
<evidence type="ECO:0000313" key="3">
    <source>
        <dbReference type="Proteomes" id="UP000503088"/>
    </source>
</evidence>